<name>A0A140PSW7_9FUSO</name>
<gene>
    <name evidence="1" type="ORF">FSDG_01447</name>
</gene>
<evidence type="ECO:0000313" key="2">
    <source>
        <dbReference type="Proteomes" id="UP000002799"/>
    </source>
</evidence>
<dbReference type="RefSeq" id="WP_016361504.1">
    <property type="nucleotide sequence ID" value="NZ_AKBT01000001.1"/>
</dbReference>
<dbReference type="KEGG" id="fne:FSDG_01447"/>
<dbReference type="AlphaFoldDB" id="A0A140PSW7"/>
<dbReference type="Proteomes" id="UP000002799">
    <property type="component" value="Chromosome"/>
</dbReference>
<accession>A0A140PSW7</accession>
<proteinExistence type="predicted"/>
<dbReference type="HOGENOM" id="CLU_2616915_0_0_0"/>
<sequence>MILEFDNYLFDKDKFLLSVLNGDVYKTQYIVSEVINNKGFLTISNKFNYKLSKEFIIDNLDILRDKGIVRVRIKKGD</sequence>
<protein>
    <submittedName>
        <fullName evidence="1">Uncharacterized protein</fullName>
    </submittedName>
</protein>
<reference evidence="1 2" key="1">
    <citation type="submission" date="2013-11" db="EMBL/GenBank/DDBJ databases">
        <title>The Genome Sequence of Fusobacterium sp. 7_1.</title>
        <authorList>
            <consortium name="The Broad Institute Genome Sequencing Platform"/>
            <person name="Earl A."/>
            <person name="Ward D."/>
            <person name="Feldgarden M."/>
            <person name="Gevers D."/>
            <person name="Strauss J."/>
            <person name="Ambrose C.E."/>
            <person name="Allen-Vercoe E."/>
            <person name="Walker B."/>
            <person name="Young S.K."/>
            <person name="Zeng Q."/>
            <person name="Gargeya S."/>
            <person name="Fitzgerald M."/>
            <person name="Haas B."/>
            <person name="Abouelleil A."/>
            <person name="Alvarado L."/>
            <person name="Arachchi H.M."/>
            <person name="Berlin A.M."/>
            <person name="Chapman S.B."/>
            <person name="Goldberg J."/>
            <person name="Griggs A."/>
            <person name="Gujja S."/>
            <person name="Hansen M."/>
            <person name="Howarth C."/>
            <person name="Imamovic A."/>
            <person name="Larimer J."/>
            <person name="McCowen C."/>
            <person name="Montmayeur A."/>
            <person name="Murphy C."/>
            <person name="Neiman D."/>
            <person name="Pearson M."/>
            <person name="Priest M."/>
            <person name="Roberts A."/>
            <person name="Saif S."/>
            <person name="Shea T."/>
            <person name="Sisk P."/>
            <person name="Sykes S."/>
            <person name="Wortman J."/>
            <person name="Nusbaum C."/>
            <person name="Birren B."/>
        </authorList>
    </citation>
    <scope>NUCLEOTIDE SEQUENCE [LARGE SCALE GENOMIC DNA]</scope>
    <source>
        <strain evidence="1 2">7_1</strain>
    </source>
</reference>
<organism evidence="1">
    <name type="scientific">Fusobacterium animalis 7_1</name>
    <dbReference type="NCBI Taxonomy" id="457405"/>
    <lineage>
        <taxon>Bacteria</taxon>
        <taxon>Fusobacteriati</taxon>
        <taxon>Fusobacteriota</taxon>
        <taxon>Fusobacteriia</taxon>
        <taxon>Fusobacteriales</taxon>
        <taxon>Fusobacteriaceae</taxon>
        <taxon>Fusobacterium</taxon>
    </lineage>
</organism>
<evidence type="ECO:0000313" key="1">
    <source>
        <dbReference type="EMBL" id="EEO42888.2"/>
    </source>
</evidence>
<dbReference type="EMBL" id="CP007062">
    <property type="protein sequence ID" value="EEO42888.2"/>
    <property type="molecule type" value="Genomic_DNA"/>
</dbReference>